<reference evidence="15" key="1">
    <citation type="submission" date="2021-06" db="EMBL/GenBank/DDBJ databases">
        <authorList>
            <person name="Kallberg Y."/>
            <person name="Tangrot J."/>
            <person name="Rosling A."/>
        </authorList>
    </citation>
    <scope>NUCLEOTIDE SEQUENCE</scope>
    <source>
        <strain evidence="15">BR232B</strain>
    </source>
</reference>
<dbReference type="InterPro" id="IPR029063">
    <property type="entry name" value="SAM-dependent_MTases_sf"/>
</dbReference>
<keyword evidence="6 12" id="KW-0808">Transferase</keyword>
<evidence type="ECO:0000259" key="13">
    <source>
        <dbReference type="Pfam" id="PF08190"/>
    </source>
</evidence>
<protein>
    <recommendedName>
        <fullName evidence="12">tRNA (guanine-N(7)-)-methyltransferase</fullName>
        <ecNumber evidence="12">2.1.1.33</ecNumber>
    </recommendedName>
    <alternativeName>
        <fullName evidence="12">Transfer RNA methyltransferase 8</fullName>
    </alternativeName>
    <alternativeName>
        <fullName evidence="12">tRNA (guanine(46)-N(7))-methyltransferase</fullName>
    </alternativeName>
    <alternativeName>
        <fullName evidence="12">tRNA(m7G46)-methyltransferase</fullName>
    </alternativeName>
</protein>
<comment type="pathway">
    <text evidence="11 12">tRNA modification; N(7)-methylguanine-tRNA biosynthesis.</text>
</comment>
<feature type="binding site" evidence="12">
    <location>
        <begin position="407"/>
        <end position="408"/>
    </location>
    <ligand>
        <name>S-adenosyl-L-methionine</name>
        <dbReference type="ChEBI" id="CHEBI:59789"/>
    </ligand>
</feature>
<evidence type="ECO:0000256" key="8">
    <source>
        <dbReference type="ARBA" id="ARBA00022694"/>
    </source>
</evidence>
<evidence type="ECO:0000256" key="9">
    <source>
        <dbReference type="ARBA" id="ARBA00022884"/>
    </source>
</evidence>
<keyword evidence="8 12" id="KW-0819">tRNA processing</keyword>
<keyword evidence="4 12" id="KW-0820">tRNA-binding</keyword>
<feature type="domain" description="PIH1D1/2/3 CS-like" evidence="14">
    <location>
        <begin position="241"/>
        <end position="310"/>
    </location>
</feature>
<keyword evidence="10 12" id="KW-0539">Nucleus</keyword>
<organism evidence="15 16">
    <name type="scientific">Paraglomus brasilianum</name>
    <dbReference type="NCBI Taxonomy" id="144538"/>
    <lineage>
        <taxon>Eukaryota</taxon>
        <taxon>Fungi</taxon>
        <taxon>Fungi incertae sedis</taxon>
        <taxon>Mucoromycota</taxon>
        <taxon>Glomeromycotina</taxon>
        <taxon>Glomeromycetes</taxon>
        <taxon>Paraglomerales</taxon>
        <taxon>Paraglomeraceae</taxon>
        <taxon>Paraglomus</taxon>
    </lineage>
</organism>
<name>A0A9N8VSE2_9GLOM</name>
<dbReference type="PROSITE" id="PS51625">
    <property type="entry name" value="SAM_MT_TRMB"/>
    <property type="match status" value="1"/>
</dbReference>
<keyword evidence="5 12" id="KW-0489">Methyltransferase</keyword>
<dbReference type="Pfam" id="PF08190">
    <property type="entry name" value="PIH1"/>
    <property type="match status" value="1"/>
</dbReference>
<evidence type="ECO:0000256" key="4">
    <source>
        <dbReference type="ARBA" id="ARBA00022555"/>
    </source>
</evidence>
<comment type="similarity">
    <text evidence="3">Belongs to the PIH1 family.</text>
</comment>
<dbReference type="InterPro" id="IPR025763">
    <property type="entry name" value="Trm8_euk"/>
</dbReference>
<dbReference type="GO" id="GO:0106143">
    <property type="term" value="C:tRNA (m7G46) methyltransferase complex"/>
    <property type="evidence" value="ECO:0007669"/>
    <property type="project" value="UniProtKB-ARBA"/>
</dbReference>
<feature type="binding site" evidence="12">
    <location>
        <begin position="538"/>
        <end position="540"/>
    </location>
    <ligand>
        <name>S-adenosyl-L-methionine</name>
        <dbReference type="ChEBI" id="CHEBI:59789"/>
    </ligand>
</feature>
<evidence type="ECO:0000313" key="16">
    <source>
        <dbReference type="Proteomes" id="UP000789739"/>
    </source>
</evidence>
<dbReference type="AlphaFoldDB" id="A0A9N8VSE2"/>
<sequence>MATNRLDFDDNNKGSLHSLLTLNSIKESRVVDEKALEELFAENDKDIAALAQQTRQALAEEFSGYQYVEIQPKPGFVIKTHTVAKTDKYPASMKVFINVCYSEKITAPMQVPEDEIQKAVKGEESTYTVPMVVSELREDKDKAQRPCLVCDAVIHLKPMKRSKEDDNYKIFLTELALAIFEEKFKMELSRSLSFPKLYSQGPLNPRRVPIPKVTEVASKKLDKSNATQTLPRPDFKITESKQNNTDTVIMAIQTPLQESIGNATVDVESLRIIFHSPGKYYLDEILPFPIDIESANARFIKPKRTLKIRAKRLQKVNTMSAKLPQKRYYRQRAHSNPFSDHQLEYPLSPSHMDWSKHYPAFFPADNQDSADARGKKKVEFADLGCGYGGLLVALSPLYPNTLMLGMEIRVKVEEYVYERIQALRKQNPKQYENISIIRMNAMKFLPNFFEKGQLSKLFFLFPDPHFKKKKHKARIISHGLLAEYAYILQEGGIIYTITDVRDLHDWMVKCLDEHPLFERISDEEAEKDPVVPYVRTATEEGKKVERNNGDKFLACYRRIKDEEELV</sequence>
<dbReference type="FunFam" id="3.40.50.150:FF:000060">
    <property type="entry name" value="tRNA (guanine-N(7)-)-methyltransferase"/>
    <property type="match status" value="1"/>
</dbReference>
<dbReference type="SUPFAM" id="SSF53335">
    <property type="entry name" value="S-adenosyl-L-methionine-dependent methyltransferases"/>
    <property type="match status" value="1"/>
</dbReference>
<evidence type="ECO:0000256" key="12">
    <source>
        <dbReference type="HAMAP-Rule" id="MF_03055"/>
    </source>
</evidence>
<comment type="caution">
    <text evidence="15">The sequence shown here is derived from an EMBL/GenBank/DDBJ whole genome shotgun (WGS) entry which is preliminary data.</text>
</comment>
<dbReference type="EC" id="2.1.1.33" evidence="12"/>
<dbReference type="Gene3D" id="3.40.50.150">
    <property type="entry name" value="Vaccinia Virus protein VP39"/>
    <property type="match status" value="1"/>
</dbReference>
<evidence type="ECO:0000256" key="10">
    <source>
        <dbReference type="ARBA" id="ARBA00023242"/>
    </source>
</evidence>
<evidence type="ECO:0000256" key="6">
    <source>
        <dbReference type="ARBA" id="ARBA00022679"/>
    </source>
</evidence>
<evidence type="ECO:0000256" key="7">
    <source>
        <dbReference type="ARBA" id="ARBA00022691"/>
    </source>
</evidence>
<dbReference type="Proteomes" id="UP000789739">
    <property type="component" value="Unassembled WGS sequence"/>
</dbReference>
<comment type="similarity">
    <text evidence="12">Belongs to the class I-like SAM-binding methyltransferase superfamily. TrmB family.</text>
</comment>
<comment type="subcellular location">
    <subcellularLocation>
        <location evidence="2 12">Nucleus</location>
    </subcellularLocation>
</comment>
<dbReference type="HAMAP" id="MF_03055">
    <property type="entry name" value="tRNA_methyltr_TrmB_euk"/>
    <property type="match status" value="1"/>
</dbReference>
<evidence type="ECO:0000256" key="11">
    <source>
        <dbReference type="ARBA" id="ARBA00060552"/>
    </source>
</evidence>
<keyword evidence="9 12" id="KW-0694">RNA-binding</keyword>
<evidence type="ECO:0000313" key="15">
    <source>
        <dbReference type="EMBL" id="CAG8464723.1"/>
    </source>
</evidence>
<feature type="binding site" evidence="12">
    <location>
        <begin position="440"/>
        <end position="441"/>
    </location>
    <ligand>
        <name>S-adenosyl-L-methionine</name>
        <dbReference type="ChEBI" id="CHEBI:59789"/>
    </ligand>
</feature>
<accession>A0A9N8VSE2</accession>
<keyword evidence="7 12" id="KW-0949">S-adenosyl-L-methionine</keyword>
<gene>
    <name evidence="12" type="primary">TRM8</name>
    <name evidence="15" type="ORF">PBRASI_LOCUS771</name>
</gene>
<dbReference type="InterPro" id="IPR041442">
    <property type="entry name" value="PIH1D1/2/3_CS-like"/>
</dbReference>
<dbReference type="InterPro" id="IPR003358">
    <property type="entry name" value="tRNA_(Gua-N-7)_MeTrfase_Trmb"/>
</dbReference>
<feature type="domain" description="PIH1 N-terminal" evidence="13">
    <location>
        <begin position="60"/>
        <end position="211"/>
    </location>
</feature>
<feature type="binding site" evidence="12">
    <location>
        <position position="384"/>
    </location>
    <ligand>
        <name>S-adenosyl-L-methionine</name>
        <dbReference type="ChEBI" id="CHEBI:59789"/>
    </ligand>
</feature>
<evidence type="ECO:0000256" key="3">
    <source>
        <dbReference type="ARBA" id="ARBA00008511"/>
    </source>
</evidence>
<dbReference type="OrthoDB" id="47276at2759"/>
<keyword evidence="16" id="KW-1185">Reference proteome</keyword>
<dbReference type="GO" id="GO:0000049">
    <property type="term" value="F:tRNA binding"/>
    <property type="evidence" value="ECO:0007669"/>
    <property type="project" value="UniProtKB-UniRule"/>
</dbReference>
<dbReference type="Pfam" id="PF02390">
    <property type="entry name" value="Methyltransf_4"/>
    <property type="match status" value="1"/>
</dbReference>
<dbReference type="CDD" id="cd02440">
    <property type="entry name" value="AdoMet_MTases"/>
    <property type="match status" value="1"/>
</dbReference>
<dbReference type="EMBL" id="CAJVPI010000042">
    <property type="protein sequence ID" value="CAG8464723.1"/>
    <property type="molecule type" value="Genomic_DNA"/>
</dbReference>
<dbReference type="PANTHER" id="PTHR23417:SF16">
    <property type="entry name" value="TRNA (GUANINE-N(7)-)-METHYLTRANSFERASE"/>
    <property type="match status" value="1"/>
</dbReference>
<evidence type="ECO:0000256" key="2">
    <source>
        <dbReference type="ARBA" id="ARBA00004123"/>
    </source>
</evidence>
<feature type="active site" evidence="12">
    <location>
        <position position="463"/>
    </location>
</feature>
<dbReference type="PANTHER" id="PTHR23417">
    <property type="entry name" value="3-DEOXY-D-MANNO-OCTULOSONIC-ACID TRANSFERASE/TRNA GUANINE-N 7 - -METHYLTRANSFERASE"/>
    <property type="match status" value="1"/>
</dbReference>
<feature type="binding site" evidence="12">
    <location>
        <position position="460"/>
    </location>
    <ligand>
        <name>S-adenosyl-L-methionine</name>
        <dbReference type="ChEBI" id="CHEBI:59789"/>
    </ligand>
</feature>
<evidence type="ECO:0000256" key="1">
    <source>
        <dbReference type="ARBA" id="ARBA00000142"/>
    </source>
</evidence>
<dbReference type="GO" id="GO:0008176">
    <property type="term" value="F:tRNA (guanine(46)-N7)-methyltransferase activity"/>
    <property type="evidence" value="ECO:0007669"/>
    <property type="project" value="UniProtKB-UniRule"/>
</dbReference>
<proteinExistence type="inferred from homology"/>
<dbReference type="Pfam" id="PF18201">
    <property type="entry name" value="PIH1_CS"/>
    <property type="match status" value="1"/>
</dbReference>
<dbReference type="GO" id="GO:0005634">
    <property type="term" value="C:nucleus"/>
    <property type="evidence" value="ECO:0007669"/>
    <property type="project" value="UniProtKB-SubCell"/>
</dbReference>
<evidence type="ECO:0000256" key="5">
    <source>
        <dbReference type="ARBA" id="ARBA00022603"/>
    </source>
</evidence>
<comment type="function">
    <text evidence="12">Catalyzes the formation of N(7)-methylguanine at position 46 (m7G46) in tRNA.</text>
</comment>
<evidence type="ECO:0000259" key="14">
    <source>
        <dbReference type="Pfam" id="PF18201"/>
    </source>
</evidence>
<dbReference type="InterPro" id="IPR012981">
    <property type="entry name" value="PIH1_N"/>
</dbReference>
<comment type="catalytic activity">
    <reaction evidence="1 12">
        <text>guanosine(46) in tRNA + S-adenosyl-L-methionine = N(7)-methylguanosine(46) in tRNA + S-adenosyl-L-homocysteine</text>
        <dbReference type="Rhea" id="RHEA:42708"/>
        <dbReference type="Rhea" id="RHEA-COMP:10188"/>
        <dbReference type="Rhea" id="RHEA-COMP:10189"/>
        <dbReference type="ChEBI" id="CHEBI:57856"/>
        <dbReference type="ChEBI" id="CHEBI:59789"/>
        <dbReference type="ChEBI" id="CHEBI:74269"/>
        <dbReference type="ChEBI" id="CHEBI:74480"/>
        <dbReference type="EC" id="2.1.1.33"/>
    </reaction>
</comment>
<dbReference type="NCBIfam" id="TIGR00091">
    <property type="entry name" value="tRNA (guanosine(46)-N7)-methyltransferase TrmB"/>
    <property type="match status" value="1"/>
</dbReference>
<comment type="subunit">
    <text evidence="12">Forms a complex with TRM82.</text>
</comment>